<evidence type="ECO:0000313" key="3">
    <source>
        <dbReference type="Proteomes" id="UP001645038"/>
    </source>
</evidence>
<accession>A0ABR9FUW5</accession>
<name>A0ABR9FUW5_9GAMM</name>
<feature type="chain" id="PRO_5045479629" description="DUF3108 domain-containing protein" evidence="1">
    <location>
        <begin position="37"/>
        <end position="244"/>
    </location>
</feature>
<feature type="signal peptide" evidence="1">
    <location>
        <begin position="1"/>
        <end position="36"/>
    </location>
</feature>
<evidence type="ECO:0000256" key="1">
    <source>
        <dbReference type="SAM" id="SignalP"/>
    </source>
</evidence>
<organism evidence="2 3">
    <name type="scientific">Halomonas colorata</name>
    <dbReference type="NCBI Taxonomy" id="2742615"/>
    <lineage>
        <taxon>Bacteria</taxon>
        <taxon>Pseudomonadati</taxon>
        <taxon>Pseudomonadota</taxon>
        <taxon>Gammaproteobacteria</taxon>
        <taxon>Oceanospirillales</taxon>
        <taxon>Halomonadaceae</taxon>
        <taxon>Halomonas</taxon>
    </lineage>
</organism>
<comment type="caution">
    <text evidence="2">The sequence shown here is derived from an EMBL/GenBank/DDBJ whole genome shotgun (WGS) entry which is preliminary data.</text>
</comment>
<sequence>MRPARSKHFLGSMVPLSASTLLGTACLSLFSLQVNAGEEATDELTELMPFEAQYRLETRGWPGATINHKLSQEGLHWLSDMSFSVTIARGQEYSRFSESNDSIRSLLYSSSYSLLGVGDSYQLNEGDILSIDRQAALVDLSRRAGHENCTQSAPCDLDFVDHRGRDENFQYYAAPQTHTLSVPAGEFDAQQVVLIDKEEPDRHLEINFHPDWPGLILSAEYQKEGRRQTRIRLTRFTPEGGTTP</sequence>
<keyword evidence="3" id="KW-1185">Reference proteome</keyword>
<evidence type="ECO:0000313" key="2">
    <source>
        <dbReference type="EMBL" id="MBE0462438.1"/>
    </source>
</evidence>
<dbReference type="PROSITE" id="PS51257">
    <property type="entry name" value="PROKAR_LIPOPROTEIN"/>
    <property type="match status" value="1"/>
</dbReference>
<dbReference type="RefSeq" id="WP_192536930.1">
    <property type="nucleotide sequence ID" value="NZ_RRZB01000005.1"/>
</dbReference>
<protein>
    <recommendedName>
        <fullName evidence="4">DUF3108 domain-containing protein</fullName>
    </recommendedName>
</protein>
<evidence type="ECO:0008006" key="4">
    <source>
        <dbReference type="Google" id="ProtNLM"/>
    </source>
</evidence>
<reference evidence="2 3" key="1">
    <citation type="submission" date="2020-07" db="EMBL/GenBank/DDBJ databases">
        <title>Halophilic bacteria isolated from french cheeses.</title>
        <authorList>
            <person name="Kothe C.I."/>
            <person name="Farah-Kraiem B."/>
            <person name="Renault P."/>
            <person name="Dridi B."/>
        </authorList>
    </citation>
    <scope>NUCLEOTIDE SEQUENCE [LARGE SCALE GENOMIC DNA]</scope>
    <source>
        <strain evidence="2 3">FME20</strain>
    </source>
</reference>
<dbReference type="Proteomes" id="UP001645038">
    <property type="component" value="Unassembled WGS sequence"/>
</dbReference>
<gene>
    <name evidence="2" type="ORF">EI547_03055</name>
</gene>
<proteinExistence type="predicted"/>
<dbReference type="EMBL" id="RRZB01000005">
    <property type="protein sequence ID" value="MBE0462438.1"/>
    <property type="molecule type" value="Genomic_DNA"/>
</dbReference>
<keyword evidence="1" id="KW-0732">Signal</keyword>